<feature type="region of interest" description="Disordered" evidence="11">
    <location>
        <begin position="1"/>
        <end position="104"/>
    </location>
</feature>
<feature type="binding site" evidence="9">
    <location>
        <begin position="152"/>
        <end position="156"/>
    </location>
    <ligand>
        <name>GTP</name>
        <dbReference type="ChEBI" id="CHEBI:37565"/>
    </ligand>
</feature>
<comment type="catalytic activity">
    <reaction evidence="9">
        <text>GTP + H2O = GDP + phosphate + H(+)</text>
        <dbReference type="Rhea" id="RHEA:19669"/>
        <dbReference type="ChEBI" id="CHEBI:15377"/>
        <dbReference type="ChEBI" id="CHEBI:15378"/>
        <dbReference type="ChEBI" id="CHEBI:37565"/>
        <dbReference type="ChEBI" id="CHEBI:43474"/>
        <dbReference type="ChEBI" id="CHEBI:58189"/>
        <dbReference type="EC" id="3.6.5.n1"/>
    </reaction>
</comment>
<evidence type="ECO:0000256" key="4">
    <source>
        <dbReference type="ARBA" id="ARBA00022801"/>
    </source>
</evidence>
<comment type="caution">
    <text evidence="13">The sequence shown here is derived from an EMBL/GenBank/DDBJ whole genome shotgun (WGS) entry which is preliminary data.</text>
</comment>
<dbReference type="PROSITE" id="PS51722">
    <property type="entry name" value="G_TR_2"/>
    <property type="match status" value="1"/>
</dbReference>
<dbReference type="FunFam" id="3.30.70.240:FF:000007">
    <property type="entry name" value="Translation factor GUF1, mitochondrial"/>
    <property type="match status" value="1"/>
</dbReference>
<dbReference type="InterPro" id="IPR009000">
    <property type="entry name" value="Transl_B-barrel_sf"/>
</dbReference>
<keyword evidence="2 9" id="KW-0547">Nucleotide-binding</keyword>
<dbReference type="PROSITE" id="PS00301">
    <property type="entry name" value="G_TR_1"/>
    <property type="match status" value="1"/>
</dbReference>
<dbReference type="Gene3D" id="3.30.70.240">
    <property type="match status" value="1"/>
</dbReference>
<dbReference type="NCBIfam" id="TIGR00231">
    <property type="entry name" value="small_GTP"/>
    <property type="match status" value="1"/>
</dbReference>
<dbReference type="GO" id="GO:0006412">
    <property type="term" value="P:translation"/>
    <property type="evidence" value="ECO:0007669"/>
    <property type="project" value="UniProtKB-KW"/>
</dbReference>
<feature type="region of interest" description="Disordered" evidence="11">
    <location>
        <begin position="710"/>
        <end position="734"/>
    </location>
</feature>
<feature type="domain" description="Tr-type G" evidence="12">
    <location>
        <begin position="114"/>
        <end position="259"/>
    </location>
</feature>
<comment type="function">
    <text evidence="9">Promotes mitochondrial protein synthesis. May act as a fidelity factor of the translation reaction, by catalyzing a one-codon backward translocation of tRNAs on improperly translocated ribosomes. Binds to mitochondrial ribosomes in a GTP-dependent manner.</text>
</comment>
<accession>A0A427YQ06</accession>
<dbReference type="SUPFAM" id="SSF52540">
    <property type="entry name" value="P-loop containing nucleoside triphosphate hydrolases"/>
    <property type="match status" value="1"/>
</dbReference>
<keyword evidence="6 9" id="KW-0496">Mitochondrion</keyword>
<dbReference type="GO" id="GO:0097177">
    <property type="term" value="F:mitochondrial ribosome binding"/>
    <property type="evidence" value="ECO:0007669"/>
    <property type="project" value="TreeGrafter"/>
</dbReference>
<dbReference type="InterPro" id="IPR002885">
    <property type="entry name" value="PPR_rpt"/>
</dbReference>
<evidence type="ECO:0000256" key="2">
    <source>
        <dbReference type="ARBA" id="ARBA00022741"/>
    </source>
</evidence>
<dbReference type="PANTHER" id="PTHR43512">
    <property type="entry name" value="TRANSLATION FACTOR GUF1-RELATED"/>
    <property type="match status" value="1"/>
</dbReference>
<evidence type="ECO:0000256" key="11">
    <source>
        <dbReference type="SAM" id="MobiDB-lite"/>
    </source>
</evidence>
<dbReference type="InterPro" id="IPR038363">
    <property type="entry name" value="LepA_C_sf"/>
</dbReference>
<dbReference type="SUPFAM" id="SSF54980">
    <property type="entry name" value="EF-G C-terminal domain-like"/>
    <property type="match status" value="2"/>
</dbReference>
<dbReference type="InterPro" id="IPR006297">
    <property type="entry name" value="EF-4"/>
</dbReference>
<dbReference type="Pfam" id="PF00679">
    <property type="entry name" value="EFG_C"/>
    <property type="match status" value="1"/>
</dbReference>
<dbReference type="InterPro" id="IPR005225">
    <property type="entry name" value="Small_GTP-bd"/>
</dbReference>
<keyword evidence="8 9" id="KW-0472">Membrane</keyword>
<evidence type="ECO:0000256" key="9">
    <source>
        <dbReference type="HAMAP-Rule" id="MF_03137"/>
    </source>
</evidence>
<dbReference type="InterPro" id="IPR004161">
    <property type="entry name" value="EFTu-like_2"/>
</dbReference>
<dbReference type="Gene3D" id="3.30.70.870">
    <property type="entry name" value="Elongation Factor G (Translational Gtpase), domain 3"/>
    <property type="match status" value="1"/>
</dbReference>
<dbReference type="Gene3D" id="3.30.70.2570">
    <property type="entry name" value="Elongation factor 4, C-terminal domain"/>
    <property type="match status" value="1"/>
</dbReference>
<evidence type="ECO:0000256" key="8">
    <source>
        <dbReference type="ARBA" id="ARBA00023136"/>
    </source>
</evidence>
<evidence type="ECO:0000256" key="10">
    <source>
        <dbReference type="PROSITE-ProRule" id="PRU00708"/>
    </source>
</evidence>
<dbReference type="InterPro" id="IPR027417">
    <property type="entry name" value="P-loop_NTPase"/>
</dbReference>
<reference evidence="13 14" key="1">
    <citation type="submission" date="2018-11" db="EMBL/GenBank/DDBJ databases">
        <title>Genome sequence of Saitozyma podzolica DSM 27192.</title>
        <authorList>
            <person name="Aliyu H."/>
            <person name="Gorte O."/>
            <person name="Ochsenreither K."/>
        </authorList>
    </citation>
    <scope>NUCLEOTIDE SEQUENCE [LARGE SCALE GENOMIC DNA]</scope>
    <source>
        <strain evidence="13 14">DSM 27192</strain>
    </source>
</reference>
<dbReference type="GO" id="GO:0005759">
    <property type="term" value="C:mitochondrial matrix"/>
    <property type="evidence" value="ECO:0007669"/>
    <property type="project" value="UniProtKB-UniRule"/>
</dbReference>
<dbReference type="GO" id="GO:0005743">
    <property type="term" value="C:mitochondrial inner membrane"/>
    <property type="evidence" value="ECO:0007669"/>
    <property type="project" value="UniProtKB-SubCell"/>
</dbReference>
<dbReference type="GO" id="GO:0005525">
    <property type="term" value="F:GTP binding"/>
    <property type="evidence" value="ECO:0007669"/>
    <property type="project" value="UniProtKB-UniRule"/>
</dbReference>
<feature type="compositionally biased region" description="Basic and acidic residues" evidence="11">
    <location>
        <begin position="722"/>
        <end position="734"/>
    </location>
</feature>
<evidence type="ECO:0000256" key="5">
    <source>
        <dbReference type="ARBA" id="ARBA00022917"/>
    </source>
</evidence>
<dbReference type="STRING" id="1890683.A0A427YQ06"/>
<dbReference type="InterPro" id="IPR011990">
    <property type="entry name" value="TPR-like_helical_dom_sf"/>
</dbReference>
<evidence type="ECO:0000313" key="13">
    <source>
        <dbReference type="EMBL" id="RSH93149.1"/>
    </source>
</evidence>
<dbReference type="Pfam" id="PF03144">
    <property type="entry name" value="GTP_EFTU_D2"/>
    <property type="match status" value="1"/>
</dbReference>
<evidence type="ECO:0000259" key="12">
    <source>
        <dbReference type="PROSITE" id="PS51722"/>
    </source>
</evidence>
<proteinExistence type="inferred from homology"/>
<comment type="subcellular location">
    <subcellularLocation>
        <location evidence="9">Mitochondrion inner membrane</location>
        <topology evidence="9">Peripheral membrane protein</topology>
        <orientation evidence="9">Matrix side</orientation>
    </subcellularLocation>
</comment>
<evidence type="ECO:0000256" key="6">
    <source>
        <dbReference type="ARBA" id="ARBA00023128"/>
    </source>
</evidence>
<name>A0A427YQ06_9TREE</name>
<dbReference type="InterPro" id="IPR000640">
    <property type="entry name" value="EFG_V-like"/>
</dbReference>
<comment type="similarity">
    <text evidence="9">Belongs to the GTP-binding elongation factor family. LepA subfamily.</text>
</comment>
<dbReference type="GO" id="GO:0045727">
    <property type="term" value="P:positive regulation of translation"/>
    <property type="evidence" value="ECO:0007669"/>
    <property type="project" value="UniProtKB-UniRule"/>
</dbReference>
<dbReference type="FunFam" id="2.40.30.10:FF:000015">
    <property type="entry name" value="Translation factor GUF1, mitochondrial"/>
    <property type="match status" value="1"/>
</dbReference>
<sequence length="1271" mass="142268">MRSHRATVLVAPTQHLPSPRQYASTARRTISTSPPRRAAKTASETGPSKKRNIDMESFPPERIRRVPTPFSSPHPNISLRRKPLHHRAHRPRQIDPRRPSPPNDRYSTFLFLPQFLDKLKVERERGITVKAQTVSIIHTHTDGKEYLINLIDTPGHVDFSYEVSRSLGACEGGLLLVDCTQGIQAQTLSVFHHALDADLTLLPVINKVDLPHASPAETSEQIESSLGLSRDTHMPISAKSGMGVDEVLRRVVEDLPAPRKWEDEDGKLRGLVFDTFYDQFRGVVSLVRIFSGSLKKGDKVRFLQADRRYDILEVGIYNPEEVPVDVLKEGQVGYVVCNMKNSEEAFIGDTVCWADKMVDPLPGFKPMKAMVYAGIFPMDSGEFPKLEEAIERLTLNDRSVSIQRESSAALSQGFRLGFLGTLHMDVLLVVPLFLLGHSWLELTTSLVFKNGTEVFISNPAEFPDTTDPKARVEHVEEPMVNATIFVPNDYIGEMMELCSRYRGVQQEYRVLEGTDRAILRYSLPLSEIVTDFFSELKSASSGFASFDYEEAGYEQSDLVKLNMMLNGKPVDALAMIVHKSVAQQVGRAWTKKLREVLPRQLFEVAIQAAIGTRIVARETLSAVRKDVTAGLYGGHYERKMKHLNKQKEGKKRLKRLAGNIDIPQSAFFEVLSSRPRSFSTSARHLHTASDDAVARPGSTDPILRLLPDDLARGDSTPNHLQLPDREYPPIDRSDLSPHERASLLSAMHRLTTPPRNVAQSNTDELYKTFIDMYLASPHERPFTPPELGQIIRTMISPRRSSGRSLGASRATDQLASVVDELREIVTHRGVHRLEMAIVYASRYRRKPSYPEFTAAEQRFRRLFPASSPPPPAPSGGEIGSESTEERKAYKEGINHLLYLAALRKDDYHFNEWWNRMSAAGFQADSWSTLARMILLHETGRTEAMIISLNAFLRNYDDPAANVRRRDENNAAVVLVNYALFGLATTGRWGEVASIYDRLRPGERLFQTDSRYLRYDEESPQGLSIEVPPNLVPSRVTFSLLVHALAFSGKLAPALSAMKHMLEDGYAPSTPEYAALLEGFARFGVIPSKEAGRASDLFPRLETLATDFGFGSGEAGAGASTSASRTSGSASVTQPLLTESLDSRSSRADLVIIPVPATISRRLPRWRRQRTRGEDEPDGPRALARAMWTGLLAWSRMTNGDVGAVWGAWEDLRQVFGDEQAREKGWKGWRMDGRLRRVVTDLEEMMVEREEGGEEEAGFGFEGGRQMTGQGW</sequence>
<dbReference type="Gene3D" id="3.40.50.300">
    <property type="entry name" value="P-loop containing nucleotide triphosphate hydrolases"/>
    <property type="match status" value="1"/>
</dbReference>
<feature type="region of interest" description="Disordered" evidence="11">
    <location>
        <begin position="864"/>
        <end position="885"/>
    </location>
</feature>
<keyword evidence="14" id="KW-1185">Reference proteome</keyword>
<dbReference type="EMBL" id="RSCD01000004">
    <property type="protein sequence ID" value="RSH93149.1"/>
    <property type="molecule type" value="Genomic_DNA"/>
</dbReference>
<feature type="binding site" evidence="9">
    <location>
        <begin position="206"/>
        <end position="209"/>
    </location>
    <ligand>
        <name>GTP</name>
        <dbReference type="ChEBI" id="CHEBI:37565"/>
    </ligand>
</feature>
<organism evidence="13 14">
    <name type="scientific">Saitozyma podzolica</name>
    <dbReference type="NCBI Taxonomy" id="1890683"/>
    <lineage>
        <taxon>Eukaryota</taxon>
        <taxon>Fungi</taxon>
        <taxon>Dikarya</taxon>
        <taxon>Basidiomycota</taxon>
        <taxon>Agaricomycotina</taxon>
        <taxon>Tremellomycetes</taxon>
        <taxon>Tremellales</taxon>
        <taxon>Trimorphomycetaceae</taxon>
        <taxon>Saitozyma</taxon>
    </lineage>
</organism>
<dbReference type="HAMAP" id="MF_00071">
    <property type="entry name" value="LepA"/>
    <property type="match status" value="1"/>
</dbReference>
<keyword evidence="3 9" id="KW-0999">Mitochondrion inner membrane</keyword>
<dbReference type="PROSITE" id="PS51375">
    <property type="entry name" value="PPR"/>
    <property type="match status" value="1"/>
</dbReference>
<dbReference type="CDD" id="cd03699">
    <property type="entry name" value="EF4_II"/>
    <property type="match status" value="1"/>
</dbReference>
<feature type="repeat" description="PPR" evidence="10">
    <location>
        <begin position="1033"/>
        <end position="1067"/>
    </location>
</feature>
<dbReference type="InterPro" id="IPR035647">
    <property type="entry name" value="EFG_III/V"/>
</dbReference>
<feature type="compositionally biased region" description="Basic residues" evidence="11">
    <location>
        <begin position="79"/>
        <end position="91"/>
    </location>
</feature>
<dbReference type="Pfam" id="PF00009">
    <property type="entry name" value="GTP_EFTU"/>
    <property type="match status" value="1"/>
</dbReference>
<comment type="similarity">
    <text evidence="1">Belongs to the TRAFAC class translation factor GTPase superfamily. Classic translation factor GTPase family. LepA subfamily.</text>
</comment>
<keyword evidence="5 9" id="KW-0648">Protein biosynthesis</keyword>
<dbReference type="InterPro" id="IPR035654">
    <property type="entry name" value="LepA_IV"/>
</dbReference>
<dbReference type="AlphaFoldDB" id="A0A427YQ06"/>
<dbReference type="Proteomes" id="UP000279259">
    <property type="component" value="Unassembled WGS sequence"/>
</dbReference>
<comment type="caution">
    <text evidence="9">Lacks conserved residue(s) required for the propagation of feature annotation.</text>
</comment>
<dbReference type="OrthoDB" id="1074at2759"/>
<dbReference type="InterPro" id="IPR031157">
    <property type="entry name" value="G_TR_CS"/>
</dbReference>
<dbReference type="InterPro" id="IPR000795">
    <property type="entry name" value="T_Tr_GTP-bd_dom"/>
</dbReference>
<evidence type="ECO:0000256" key="3">
    <source>
        <dbReference type="ARBA" id="ARBA00022792"/>
    </source>
</evidence>
<dbReference type="SUPFAM" id="SSF50447">
    <property type="entry name" value="Translation proteins"/>
    <property type="match status" value="1"/>
</dbReference>
<feature type="compositionally biased region" description="Basic and acidic residues" evidence="11">
    <location>
        <begin position="51"/>
        <end position="64"/>
    </location>
</feature>
<dbReference type="PANTHER" id="PTHR43512:SF7">
    <property type="entry name" value="TRANSLATION FACTOR GUF1, MITOCHONDRIAL"/>
    <property type="match status" value="1"/>
</dbReference>
<dbReference type="FunFam" id="3.30.70.2570:FF:000001">
    <property type="entry name" value="Translation factor GUF1, mitochondrial"/>
    <property type="match status" value="1"/>
</dbReference>
<evidence type="ECO:0000256" key="1">
    <source>
        <dbReference type="ARBA" id="ARBA00005454"/>
    </source>
</evidence>
<evidence type="ECO:0000313" key="14">
    <source>
        <dbReference type="Proteomes" id="UP000279259"/>
    </source>
</evidence>
<protein>
    <submittedName>
        <fullName evidence="13">Translation factor guf1 mitochondrial</fullName>
    </submittedName>
</protein>
<feature type="compositionally biased region" description="Polar residues" evidence="11">
    <location>
        <begin position="21"/>
        <end position="34"/>
    </location>
</feature>
<dbReference type="Gene3D" id="2.40.30.10">
    <property type="entry name" value="Translation factors"/>
    <property type="match status" value="1"/>
</dbReference>
<dbReference type="Pfam" id="PF06421">
    <property type="entry name" value="LepA_C"/>
    <property type="match status" value="1"/>
</dbReference>
<gene>
    <name evidence="13" type="primary">GUF1</name>
    <name evidence="13" type="ORF">EHS25_007502</name>
</gene>
<dbReference type="CDD" id="cd03709">
    <property type="entry name" value="lepA_C"/>
    <property type="match status" value="1"/>
</dbReference>
<dbReference type="Gene3D" id="1.25.40.10">
    <property type="entry name" value="Tetratricopeptide repeat domain"/>
    <property type="match status" value="1"/>
</dbReference>
<dbReference type="InterPro" id="IPR013842">
    <property type="entry name" value="LepA_CTD"/>
</dbReference>
<evidence type="ECO:0000256" key="7">
    <source>
        <dbReference type="ARBA" id="ARBA00023134"/>
    </source>
</evidence>
<dbReference type="NCBIfam" id="TIGR01393">
    <property type="entry name" value="lepA"/>
    <property type="match status" value="1"/>
</dbReference>
<dbReference type="GO" id="GO:0003924">
    <property type="term" value="F:GTPase activity"/>
    <property type="evidence" value="ECO:0007669"/>
    <property type="project" value="UniProtKB-UniRule"/>
</dbReference>
<keyword evidence="4 9" id="KW-0378">Hydrolase</keyword>
<feature type="region of interest" description="Disordered" evidence="11">
    <location>
        <begin position="1248"/>
        <end position="1271"/>
    </location>
</feature>
<keyword evidence="7 9" id="KW-0342">GTP-binding</keyword>